<proteinExistence type="predicted"/>
<organism evidence="1 2">
    <name type="scientific">Enterocloster lavalensis</name>
    <dbReference type="NCBI Taxonomy" id="460384"/>
    <lineage>
        <taxon>Bacteria</taxon>
        <taxon>Bacillati</taxon>
        <taxon>Bacillota</taxon>
        <taxon>Clostridia</taxon>
        <taxon>Lachnospirales</taxon>
        <taxon>Lachnospiraceae</taxon>
        <taxon>Enterocloster</taxon>
    </lineage>
</organism>
<protein>
    <submittedName>
        <fullName evidence="1">Uncharacterized protein</fullName>
    </submittedName>
</protein>
<dbReference type="GeneID" id="93277352"/>
<evidence type="ECO:0000313" key="2">
    <source>
        <dbReference type="Proteomes" id="UP000198508"/>
    </source>
</evidence>
<gene>
    <name evidence="1" type="ORF">SAMN05216313_13231</name>
</gene>
<reference evidence="2" key="1">
    <citation type="submission" date="2016-10" db="EMBL/GenBank/DDBJ databases">
        <authorList>
            <person name="Varghese N."/>
            <person name="Submissions S."/>
        </authorList>
    </citation>
    <scope>NUCLEOTIDE SEQUENCE [LARGE SCALE GENOMIC DNA]</scope>
    <source>
        <strain evidence="2">NLAE-zl-G277</strain>
    </source>
</reference>
<sequence length="119" mass="13956">MVLRCFSKADEVICLNFYPSPADACPGDYYDTCGDPLTVYETDYSRLLLPYLRAVQPDFDVCWDNWISREQWEEVIRQIERGMGLVRFDDTVFDFYTRFVAWIGEALRAEEMVVVEGNQ</sequence>
<dbReference type="AlphaFoldDB" id="A0A1I0JLT9"/>
<dbReference type="RefSeq" id="WP_092369463.1">
    <property type="nucleotide sequence ID" value="NZ_DAINWJ010000143.1"/>
</dbReference>
<accession>A0A1I0JLT9</accession>
<dbReference type="EMBL" id="FOIM01000032">
    <property type="protein sequence ID" value="SEU11384.1"/>
    <property type="molecule type" value="Genomic_DNA"/>
</dbReference>
<keyword evidence="2" id="KW-1185">Reference proteome</keyword>
<dbReference type="Proteomes" id="UP000198508">
    <property type="component" value="Unassembled WGS sequence"/>
</dbReference>
<evidence type="ECO:0000313" key="1">
    <source>
        <dbReference type="EMBL" id="SEU11384.1"/>
    </source>
</evidence>
<name>A0A1I0JLT9_9FIRM</name>